<dbReference type="InterPro" id="IPR000682">
    <property type="entry name" value="PCMT"/>
</dbReference>
<dbReference type="GO" id="GO:0005737">
    <property type="term" value="C:cytoplasm"/>
    <property type="evidence" value="ECO:0007669"/>
    <property type="project" value="UniProtKB-SubCell"/>
</dbReference>
<sequence>MDPAVLRDDMVDSLEHESKGCLRSEALSVAMREVPREAFVAEDRGAYADRPFERLGTRVLAPSTVARLLEALDVREGDSTLVVGAGVGYTAAVVAELADDEHVHAIDITRRLVIEARGNLAEAGYGGVLVDRRDGADGLPEYAPFDRILLEAAAVSPPAALVDQLAEGGRLVMPHGAGEQHIAVVEDGEVAERLGSVAFQPMLVEGEQADTVERNRTRREDREFARRNAEGRTGWEQEWIDWDDAVRR</sequence>
<dbReference type="PATRIC" id="fig|797114.5.peg.1590"/>
<keyword evidence="6 10" id="KW-0808">Transferase</keyword>
<gene>
    <name evidence="10" type="ORF">C475_07801</name>
</gene>
<dbReference type="SUPFAM" id="SSF53335">
    <property type="entry name" value="S-adenosyl-L-methionine-dependent methyltransferases"/>
    <property type="match status" value="1"/>
</dbReference>
<dbReference type="EC" id="2.1.1.77" evidence="3"/>
<dbReference type="Proteomes" id="UP000011626">
    <property type="component" value="Unassembled WGS sequence"/>
</dbReference>
<comment type="function">
    <text evidence="8">Catalyzes the methyl esterification of L-isoaspartyl residues in peptides and proteins that result from spontaneous decomposition of normal L-aspartyl and L-asparaginyl residues. It plays a role in the repair and/or degradation of damaged proteins.</text>
</comment>
<evidence type="ECO:0000256" key="8">
    <source>
        <dbReference type="ARBA" id="ARBA00025330"/>
    </source>
</evidence>
<dbReference type="eggNOG" id="arCOG00976">
    <property type="taxonomic scope" value="Archaea"/>
</dbReference>
<keyword evidence="4" id="KW-0963">Cytoplasm</keyword>
<evidence type="ECO:0000313" key="11">
    <source>
        <dbReference type="Proteomes" id="UP000011626"/>
    </source>
</evidence>
<evidence type="ECO:0000256" key="9">
    <source>
        <dbReference type="ARBA" id="ARBA00029295"/>
    </source>
</evidence>
<evidence type="ECO:0000256" key="2">
    <source>
        <dbReference type="ARBA" id="ARBA00005369"/>
    </source>
</evidence>
<evidence type="ECO:0000256" key="6">
    <source>
        <dbReference type="ARBA" id="ARBA00022679"/>
    </source>
</evidence>
<comment type="subcellular location">
    <subcellularLocation>
        <location evidence="1">Cytoplasm</location>
    </subcellularLocation>
</comment>
<comment type="caution">
    <text evidence="10">The sequence shown here is derived from an EMBL/GenBank/DDBJ whole genome shotgun (WGS) entry which is preliminary data.</text>
</comment>
<keyword evidence="11" id="KW-1185">Reference proteome</keyword>
<dbReference type="AlphaFoldDB" id="M0CUB7"/>
<dbReference type="Gene3D" id="3.40.50.150">
    <property type="entry name" value="Vaccinia Virus protein VP39"/>
    <property type="match status" value="1"/>
</dbReference>
<dbReference type="InterPro" id="IPR029063">
    <property type="entry name" value="SAM-dependent_MTases_sf"/>
</dbReference>
<dbReference type="PANTHER" id="PTHR11579:SF0">
    <property type="entry name" value="PROTEIN-L-ISOASPARTATE(D-ASPARTATE) O-METHYLTRANSFERASE"/>
    <property type="match status" value="1"/>
</dbReference>
<organism evidence="10 11">
    <name type="scientific">Halosimplex carlsbadense 2-9-1</name>
    <dbReference type="NCBI Taxonomy" id="797114"/>
    <lineage>
        <taxon>Archaea</taxon>
        <taxon>Methanobacteriati</taxon>
        <taxon>Methanobacteriota</taxon>
        <taxon>Stenosarchaea group</taxon>
        <taxon>Halobacteria</taxon>
        <taxon>Halobacteriales</taxon>
        <taxon>Haloarculaceae</taxon>
        <taxon>Halosimplex</taxon>
    </lineage>
</organism>
<name>M0CUB7_9EURY</name>
<keyword evidence="5 10" id="KW-0489">Methyltransferase</keyword>
<evidence type="ECO:0000313" key="10">
    <source>
        <dbReference type="EMBL" id="ELZ26821.1"/>
    </source>
</evidence>
<evidence type="ECO:0000256" key="5">
    <source>
        <dbReference type="ARBA" id="ARBA00022603"/>
    </source>
</evidence>
<dbReference type="RefSeq" id="WP_006883236.1">
    <property type="nucleotide sequence ID" value="NZ_AOIU01000018.1"/>
</dbReference>
<evidence type="ECO:0000256" key="3">
    <source>
        <dbReference type="ARBA" id="ARBA00011890"/>
    </source>
</evidence>
<reference evidence="10 11" key="1">
    <citation type="journal article" date="2014" name="PLoS Genet.">
        <title>Phylogenetically driven sequencing of extremely halophilic archaea reveals strategies for static and dynamic osmo-response.</title>
        <authorList>
            <person name="Becker E.A."/>
            <person name="Seitzer P.M."/>
            <person name="Tritt A."/>
            <person name="Larsen D."/>
            <person name="Krusor M."/>
            <person name="Yao A.I."/>
            <person name="Wu D."/>
            <person name="Madern D."/>
            <person name="Eisen J.A."/>
            <person name="Darling A.E."/>
            <person name="Facciotti M.T."/>
        </authorList>
    </citation>
    <scope>NUCLEOTIDE SEQUENCE [LARGE SCALE GENOMIC DNA]</scope>
    <source>
        <strain evidence="10 11">2-9-1</strain>
    </source>
</reference>
<protein>
    <recommendedName>
        <fullName evidence="3">protein-L-isoaspartate(D-aspartate) O-methyltransferase</fullName>
        <ecNumber evidence="3">2.1.1.77</ecNumber>
    </recommendedName>
</protein>
<dbReference type="PANTHER" id="PTHR11579">
    <property type="entry name" value="PROTEIN-L-ISOASPARTATE O-METHYLTRANSFERASE"/>
    <property type="match status" value="1"/>
</dbReference>
<keyword evidence="7" id="KW-0949">S-adenosyl-L-methionine</keyword>
<dbReference type="GO" id="GO:0004719">
    <property type="term" value="F:protein-L-isoaspartate (D-aspartate) O-methyltransferase activity"/>
    <property type="evidence" value="ECO:0007669"/>
    <property type="project" value="UniProtKB-EC"/>
</dbReference>
<dbReference type="Pfam" id="PF01135">
    <property type="entry name" value="PCMT"/>
    <property type="match status" value="1"/>
</dbReference>
<dbReference type="STRING" id="797114.C475_07801"/>
<dbReference type="GO" id="GO:0032259">
    <property type="term" value="P:methylation"/>
    <property type="evidence" value="ECO:0007669"/>
    <property type="project" value="UniProtKB-KW"/>
</dbReference>
<comment type="catalytic activity">
    <reaction evidence="9">
        <text>[protein]-L-isoaspartate + S-adenosyl-L-methionine = [protein]-L-isoaspartate alpha-methyl ester + S-adenosyl-L-homocysteine</text>
        <dbReference type="Rhea" id="RHEA:12705"/>
        <dbReference type="Rhea" id="RHEA-COMP:12143"/>
        <dbReference type="Rhea" id="RHEA-COMP:12144"/>
        <dbReference type="ChEBI" id="CHEBI:57856"/>
        <dbReference type="ChEBI" id="CHEBI:59789"/>
        <dbReference type="ChEBI" id="CHEBI:90596"/>
        <dbReference type="ChEBI" id="CHEBI:90598"/>
        <dbReference type="EC" id="2.1.1.77"/>
    </reaction>
</comment>
<dbReference type="OrthoDB" id="194891at2157"/>
<evidence type="ECO:0000256" key="4">
    <source>
        <dbReference type="ARBA" id="ARBA00022490"/>
    </source>
</evidence>
<comment type="similarity">
    <text evidence="2">Belongs to the methyltransferase superfamily. L-isoaspartyl/D-aspartyl protein methyltransferase family.</text>
</comment>
<dbReference type="CDD" id="cd02440">
    <property type="entry name" value="AdoMet_MTases"/>
    <property type="match status" value="1"/>
</dbReference>
<evidence type="ECO:0000256" key="7">
    <source>
        <dbReference type="ARBA" id="ARBA00022691"/>
    </source>
</evidence>
<proteinExistence type="inferred from homology"/>
<dbReference type="EMBL" id="AOIU01000018">
    <property type="protein sequence ID" value="ELZ26821.1"/>
    <property type="molecule type" value="Genomic_DNA"/>
</dbReference>
<evidence type="ECO:0000256" key="1">
    <source>
        <dbReference type="ARBA" id="ARBA00004496"/>
    </source>
</evidence>
<accession>M0CUB7</accession>